<reference evidence="16 17" key="1">
    <citation type="journal article" date="2019" name="Science">
        <title>Social genes are selection hotspots in kin groups of a soil microbe.</title>
        <authorList>
            <person name="Wielgoss S."/>
            <person name="Wolfensberger R."/>
            <person name="Sun L."/>
            <person name="Fiegna F."/>
            <person name="Velicer G.J."/>
        </authorList>
    </citation>
    <scope>NUCLEOTIDE SEQUENCE [LARGE SCALE GENOMIC DNA]</scope>
    <source>
        <strain evidence="16 17">MC3.5.9c15</strain>
    </source>
</reference>
<dbReference type="GO" id="GO:0005524">
    <property type="term" value="F:ATP binding"/>
    <property type="evidence" value="ECO:0007669"/>
    <property type="project" value="UniProtKB-KW"/>
</dbReference>
<dbReference type="InterPro" id="IPR036890">
    <property type="entry name" value="HATPase_C_sf"/>
</dbReference>
<evidence type="ECO:0000313" key="17">
    <source>
        <dbReference type="Proteomes" id="UP000320179"/>
    </source>
</evidence>
<feature type="domain" description="CheW-like" evidence="14">
    <location>
        <begin position="702"/>
        <end position="832"/>
    </location>
</feature>
<dbReference type="Pfam" id="PF01584">
    <property type="entry name" value="CheW"/>
    <property type="match status" value="1"/>
</dbReference>
<dbReference type="GO" id="GO:0000155">
    <property type="term" value="F:phosphorelay sensor kinase activity"/>
    <property type="evidence" value="ECO:0007669"/>
    <property type="project" value="InterPro"/>
</dbReference>
<evidence type="ECO:0000256" key="2">
    <source>
        <dbReference type="ARBA" id="ARBA00012438"/>
    </source>
</evidence>
<evidence type="ECO:0000256" key="1">
    <source>
        <dbReference type="ARBA" id="ARBA00000085"/>
    </source>
</evidence>
<dbReference type="SMART" id="SM00260">
    <property type="entry name" value="CheW"/>
    <property type="match status" value="1"/>
</dbReference>
<proteinExistence type="predicted"/>
<dbReference type="InterPro" id="IPR036061">
    <property type="entry name" value="CheW-like_dom_sf"/>
</dbReference>
<dbReference type="EC" id="2.7.13.3" evidence="2"/>
<dbReference type="Gene3D" id="3.30.70.1110">
    <property type="entry name" value="Histidine kinase CheA-like, P2 response regulator-binding domain"/>
    <property type="match status" value="1"/>
</dbReference>
<feature type="region of interest" description="Disordered" evidence="12">
    <location>
        <begin position="142"/>
        <end position="292"/>
    </location>
</feature>
<dbReference type="PROSITE" id="PS50851">
    <property type="entry name" value="CHEW"/>
    <property type="match status" value="1"/>
</dbReference>
<dbReference type="FunFam" id="3.30.565.10:FF:000016">
    <property type="entry name" value="Chemotaxis protein CheA, putative"/>
    <property type="match status" value="1"/>
</dbReference>
<dbReference type="Pfam" id="PF02518">
    <property type="entry name" value="HATPase_c"/>
    <property type="match status" value="1"/>
</dbReference>
<evidence type="ECO:0000259" key="15">
    <source>
        <dbReference type="PROSITE" id="PS50894"/>
    </source>
</evidence>
<dbReference type="Gene3D" id="3.30.565.10">
    <property type="entry name" value="Histidine kinase-like ATPase, C-terminal domain"/>
    <property type="match status" value="1"/>
</dbReference>
<evidence type="ECO:0000256" key="6">
    <source>
        <dbReference type="ARBA" id="ARBA00022679"/>
    </source>
</evidence>
<dbReference type="Pfam" id="PF01627">
    <property type="entry name" value="Hpt"/>
    <property type="match status" value="1"/>
</dbReference>
<dbReference type="SUPFAM" id="SSF50341">
    <property type="entry name" value="CheW-like"/>
    <property type="match status" value="1"/>
</dbReference>
<dbReference type="Gene3D" id="1.20.120.160">
    <property type="entry name" value="HPT domain"/>
    <property type="match status" value="1"/>
</dbReference>
<evidence type="ECO:0000256" key="7">
    <source>
        <dbReference type="ARBA" id="ARBA00022741"/>
    </source>
</evidence>
<dbReference type="InterPro" id="IPR037006">
    <property type="entry name" value="CheA-like_homodim_sf"/>
</dbReference>
<dbReference type="PRINTS" id="PR00344">
    <property type="entry name" value="BCTRLSENSOR"/>
</dbReference>
<dbReference type="InterPro" id="IPR051315">
    <property type="entry name" value="Bact_Chemotaxis_CheA"/>
</dbReference>
<dbReference type="Gene3D" id="2.30.30.40">
    <property type="entry name" value="SH3 Domains"/>
    <property type="match status" value="1"/>
</dbReference>
<keyword evidence="8" id="KW-0418">Kinase</keyword>
<dbReference type="Pfam" id="PF07194">
    <property type="entry name" value="P2"/>
    <property type="match status" value="1"/>
</dbReference>
<dbReference type="Proteomes" id="UP000320179">
    <property type="component" value="Chromosome"/>
</dbReference>
<dbReference type="CDD" id="cd00088">
    <property type="entry name" value="HPT"/>
    <property type="match status" value="1"/>
</dbReference>
<dbReference type="InterPro" id="IPR037052">
    <property type="entry name" value="CheA-like_P2_sf"/>
</dbReference>
<dbReference type="InterPro" id="IPR035891">
    <property type="entry name" value="CheY-binding_CheA"/>
</dbReference>
<evidence type="ECO:0000256" key="9">
    <source>
        <dbReference type="ARBA" id="ARBA00022840"/>
    </source>
</evidence>
<comment type="catalytic activity">
    <reaction evidence="1">
        <text>ATP + protein L-histidine = ADP + protein N-phospho-L-histidine.</text>
        <dbReference type="EC" id="2.7.13.3"/>
    </reaction>
</comment>
<dbReference type="Gene3D" id="1.10.287.560">
    <property type="entry name" value="Histidine kinase CheA-like, homodimeric domain"/>
    <property type="match status" value="1"/>
</dbReference>
<dbReference type="PROSITE" id="PS50109">
    <property type="entry name" value="HIS_KIN"/>
    <property type="match status" value="1"/>
</dbReference>
<feature type="modified residue" description="Phosphohistidine" evidence="11">
    <location>
        <position position="47"/>
    </location>
</feature>
<feature type="compositionally biased region" description="Gly residues" evidence="12">
    <location>
        <begin position="245"/>
        <end position="255"/>
    </location>
</feature>
<dbReference type="InterPro" id="IPR036097">
    <property type="entry name" value="HisK_dim/P_sf"/>
</dbReference>
<dbReference type="InterPro" id="IPR010808">
    <property type="entry name" value="CheA_P2-bd"/>
</dbReference>
<dbReference type="SUPFAM" id="SSF47384">
    <property type="entry name" value="Homodimeric domain of signal transducing histidine kinase"/>
    <property type="match status" value="1"/>
</dbReference>
<dbReference type="EMBL" id="CP017174">
    <property type="protein sequence ID" value="QDE71519.1"/>
    <property type="molecule type" value="Genomic_DNA"/>
</dbReference>
<evidence type="ECO:0000256" key="8">
    <source>
        <dbReference type="ARBA" id="ARBA00022777"/>
    </source>
</evidence>
<keyword evidence="7" id="KW-0547">Nucleotide-binding</keyword>
<dbReference type="CDD" id="cd16916">
    <property type="entry name" value="HATPase_CheA-like"/>
    <property type="match status" value="1"/>
</dbReference>
<evidence type="ECO:0000256" key="3">
    <source>
        <dbReference type="ARBA" id="ARBA00021495"/>
    </source>
</evidence>
<evidence type="ECO:0000259" key="13">
    <source>
        <dbReference type="PROSITE" id="PS50109"/>
    </source>
</evidence>
<dbReference type="SUPFAM" id="SSF47226">
    <property type="entry name" value="Histidine-containing phosphotransfer domain, HPT domain"/>
    <property type="match status" value="1"/>
</dbReference>
<evidence type="ECO:0000256" key="10">
    <source>
        <dbReference type="ARBA" id="ARBA00023012"/>
    </source>
</evidence>
<evidence type="ECO:0000256" key="4">
    <source>
        <dbReference type="ARBA" id="ARBA00022500"/>
    </source>
</evidence>
<evidence type="ECO:0000259" key="14">
    <source>
        <dbReference type="PROSITE" id="PS50851"/>
    </source>
</evidence>
<dbReference type="InterPro" id="IPR003594">
    <property type="entry name" value="HATPase_dom"/>
</dbReference>
<dbReference type="InterPro" id="IPR004358">
    <property type="entry name" value="Sig_transdc_His_kin-like_C"/>
</dbReference>
<dbReference type="PROSITE" id="PS50894">
    <property type="entry name" value="HPT"/>
    <property type="match status" value="1"/>
</dbReference>
<evidence type="ECO:0000256" key="12">
    <source>
        <dbReference type="SAM" id="MobiDB-lite"/>
    </source>
</evidence>
<dbReference type="InterPro" id="IPR036641">
    <property type="entry name" value="HPT_dom_sf"/>
</dbReference>
<dbReference type="InterPro" id="IPR002545">
    <property type="entry name" value="CheW-lke_dom"/>
</dbReference>
<feature type="domain" description="HPt" evidence="15">
    <location>
        <begin position="1"/>
        <end position="104"/>
    </location>
</feature>
<dbReference type="InterPro" id="IPR004105">
    <property type="entry name" value="CheA-like_dim"/>
</dbReference>
<organism evidence="16 17">
    <name type="scientific">Myxococcus xanthus</name>
    <dbReference type="NCBI Taxonomy" id="34"/>
    <lineage>
        <taxon>Bacteria</taxon>
        <taxon>Pseudomonadati</taxon>
        <taxon>Myxococcota</taxon>
        <taxon>Myxococcia</taxon>
        <taxon>Myxococcales</taxon>
        <taxon>Cystobacterineae</taxon>
        <taxon>Myxococcaceae</taxon>
        <taxon>Myxococcus</taxon>
    </lineage>
</organism>
<gene>
    <name evidence="16" type="ORF">BHS09_33555</name>
</gene>
<dbReference type="SMART" id="SM00387">
    <property type="entry name" value="HATPase_c"/>
    <property type="match status" value="1"/>
</dbReference>
<dbReference type="RefSeq" id="WP_140800165.1">
    <property type="nucleotide sequence ID" value="NZ_CP017173.1"/>
</dbReference>
<dbReference type="GO" id="GO:0006935">
    <property type="term" value="P:chemotaxis"/>
    <property type="evidence" value="ECO:0007669"/>
    <property type="project" value="UniProtKB-KW"/>
</dbReference>
<dbReference type="GO" id="GO:0005737">
    <property type="term" value="C:cytoplasm"/>
    <property type="evidence" value="ECO:0007669"/>
    <property type="project" value="InterPro"/>
</dbReference>
<dbReference type="AlphaFoldDB" id="A0AAE6G6L8"/>
<keyword evidence="5 11" id="KW-0597">Phosphoprotein</keyword>
<protein>
    <recommendedName>
        <fullName evidence="3">Chemotaxis protein CheA</fullName>
        <ecNumber evidence="2">2.7.13.3</ecNumber>
    </recommendedName>
</protein>
<dbReference type="InterPro" id="IPR005467">
    <property type="entry name" value="His_kinase_dom"/>
</dbReference>
<dbReference type="PANTHER" id="PTHR43395">
    <property type="entry name" value="SENSOR HISTIDINE KINASE CHEA"/>
    <property type="match status" value="1"/>
</dbReference>
<evidence type="ECO:0000313" key="16">
    <source>
        <dbReference type="EMBL" id="QDE71519.1"/>
    </source>
</evidence>
<sequence length="832" mass="85005">MTMDMSRYLGLFISEATDHLEALGRDLVELEREGSSSAVDSMFRHAHSVKGMASSMGFEPIAIVAHRVEDLVDAVRQDRGRLDRDLVDLLLTAADTMLAQVRAVAEGKQPDDSAALLTQLSQRVTTMTGHAPAATRVAKVTALKPEGGGSDGTGSDGPGGGSGPGSDGSGPAGGAGGGSGSTGGAGGSSTGGGTSGAAGSGSGPTGVGASPGSTHGGGAAGSGTRSSVDGGAGGSASPGVASGTGVDGAGTGSVGTSGPASPNLMNGGPGTSATSSAPNGAHGTSAPLAPNGATGGVVVPLSARRASDAPVTDAGTAAPTPDLANSLKAAASAPLPDTLAQRWAVRLRIAPTCQVPGVRAFLVHKRLTNLGTLVDLRPALEELKAGRIPDGNIQLELETPAGEAGIHAALKNVAEVEVISVKPAVAAPVVQPTLVPVPDGARAPADTASRTVRVRTELLDYFLDTVGELMLATARLREVGKVLPENTRPALEEGVYRLHTLVKDLHDKVMTARMTPLSLITDRLPRAARDIARRKEREVDLVITGAEIELDRAILEELSDPLLHLLRNCIDHGLEAPEERAAAKKGPRGRVLVAVKRARDRVIIELEDDGRGMDPAKLKNAAVSRGLLSAEAAARMTDREAFMLSCLPGVSTAKDITDISGRGVGMDAVKRVVENVGGTLEIDSERGRGTRFTLRLPLTVAVVHLLLVEVGEEVFGLPIAKVVGATEADGESLSRSRETALLPHGNSLLPVHSLDALVGVPAPRRLGTRPFVVMDGDSGRVALAVDRLLGQEEVVLKPLSRPLDLLPGLSGVTILGSGRPVFILDVPRLLSA</sequence>
<keyword evidence="10" id="KW-0902">Two-component regulatory system</keyword>
<keyword evidence="4" id="KW-0145">Chemotaxis</keyword>
<dbReference type="SUPFAM" id="SSF55052">
    <property type="entry name" value="CheY-binding domain of CheA"/>
    <property type="match status" value="1"/>
</dbReference>
<dbReference type="SUPFAM" id="SSF55874">
    <property type="entry name" value="ATPase domain of HSP90 chaperone/DNA topoisomerase II/histidine kinase"/>
    <property type="match status" value="1"/>
</dbReference>
<dbReference type="SMART" id="SM01231">
    <property type="entry name" value="H-kinase_dim"/>
    <property type="match status" value="1"/>
</dbReference>
<evidence type="ECO:0000256" key="11">
    <source>
        <dbReference type="PROSITE-ProRule" id="PRU00110"/>
    </source>
</evidence>
<dbReference type="SMART" id="SM00073">
    <property type="entry name" value="HPT"/>
    <property type="match status" value="1"/>
</dbReference>
<name>A0AAE6G6L8_MYXXA</name>
<evidence type="ECO:0000256" key="5">
    <source>
        <dbReference type="ARBA" id="ARBA00022553"/>
    </source>
</evidence>
<keyword evidence="9" id="KW-0067">ATP-binding</keyword>
<feature type="domain" description="Histidine kinase" evidence="13">
    <location>
        <begin position="497"/>
        <end position="700"/>
    </location>
</feature>
<accession>A0AAE6G6L8</accession>
<dbReference type="Pfam" id="PF02895">
    <property type="entry name" value="H-kinase_dim"/>
    <property type="match status" value="1"/>
</dbReference>
<dbReference type="PANTHER" id="PTHR43395:SF1">
    <property type="entry name" value="CHEMOTAXIS PROTEIN CHEA"/>
    <property type="match status" value="1"/>
</dbReference>
<dbReference type="InterPro" id="IPR008207">
    <property type="entry name" value="Sig_transdc_His_kin_Hpt_dom"/>
</dbReference>
<keyword evidence="6" id="KW-0808">Transferase</keyword>
<feature type="compositionally biased region" description="Gly residues" evidence="12">
    <location>
        <begin position="146"/>
        <end position="206"/>
    </location>
</feature>